<dbReference type="InterPro" id="IPR012846">
    <property type="entry name" value="Acetolactate_synth_lsu"/>
</dbReference>
<comment type="pathway">
    <text evidence="2 14">Amino-acid biosynthesis; L-valine biosynthesis; L-valine from pyruvate: step 1/4.</text>
</comment>
<evidence type="ECO:0000256" key="9">
    <source>
        <dbReference type="ARBA" id="ARBA00022827"/>
    </source>
</evidence>
<feature type="domain" description="Thiamine pyrophosphate enzyme central" evidence="15">
    <location>
        <begin position="216"/>
        <end position="346"/>
    </location>
</feature>
<protein>
    <recommendedName>
        <fullName evidence="4 14">Acetolactate synthase</fullName>
        <ecNumber evidence="4 14">2.2.1.6</ecNumber>
    </recommendedName>
</protein>
<dbReference type="SUPFAM" id="SSF52467">
    <property type="entry name" value="DHS-like NAD/FAD-binding domain"/>
    <property type="match status" value="1"/>
</dbReference>
<dbReference type="OrthoDB" id="4494979at2"/>
<dbReference type="RefSeq" id="WP_058295058.1">
    <property type="nucleotide sequence ID" value="NZ_CAMRXJ010000062.1"/>
</dbReference>
<keyword evidence="8 14" id="KW-0479">Metal-binding</keyword>
<dbReference type="PANTHER" id="PTHR18968:SF170">
    <property type="entry name" value="ACETOLACTATE SYNTHASE ISOZYME 1 LARGE SUBUNIT"/>
    <property type="match status" value="1"/>
</dbReference>
<dbReference type="Pfam" id="PF02775">
    <property type="entry name" value="TPP_enzyme_C"/>
    <property type="match status" value="1"/>
</dbReference>
<dbReference type="GO" id="GO:0005948">
    <property type="term" value="C:acetolactate synthase complex"/>
    <property type="evidence" value="ECO:0007669"/>
    <property type="project" value="TreeGrafter"/>
</dbReference>
<dbReference type="GO" id="GO:0009097">
    <property type="term" value="P:isoleucine biosynthetic process"/>
    <property type="evidence" value="ECO:0007669"/>
    <property type="project" value="UniProtKB-UniPathway"/>
</dbReference>
<comment type="similarity">
    <text evidence="3 14">Belongs to the TPP enzyme family.</text>
</comment>
<dbReference type="Pfam" id="PF00205">
    <property type="entry name" value="TPP_enzyme_M"/>
    <property type="match status" value="1"/>
</dbReference>
<dbReference type="NCBIfam" id="TIGR00118">
    <property type="entry name" value="acolac_lg"/>
    <property type="match status" value="1"/>
</dbReference>
<dbReference type="AlphaFoldDB" id="A0A2A7MHG6"/>
<dbReference type="Pfam" id="PF02776">
    <property type="entry name" value="TPP_enzyme_N"/>
    <property type="match status" value="1"/>
</dbReference>
<dbReference type="FunFam" id="3.40.50.970:FF:000016">
    <property type="entry name" value="Acetolactate synthase"/>
    <property type="match status" value="1"/>
</dbReference>
<evidence type="ECO:0000256" key="5">
    <source>
        <dbReference type="ARBA" id="ARBA00022605"/>
    </source>
</evidence>
<feature type="domain" description="Thiamine pyrophosphate enzyme TPP-binding" evidence="16">
    <location>
        <begin position="402"/>
        <end position="550"/>
    </location>
</feature>
<evidence type="ECO:0000256" key="10">
    <source>
        <dbReference type="ARBA" id="ARBA00022842"/>
    </source>
</evidence>
<evidence type="ECO:0000256" key="12">
    <source>
        <dbReference type="ARBA" id="ARBA00023304"/>
    </source>
</evidence>
<evidence type="ECO:0000256" key="4">
    <source>
        <dbReference type="ARBA" id="ARBA00013145"/>
    </source>
</evidence>
<dbReference type="InterPro" id="IPR012001">
    <property type="entry name" value="Thiamin_PyroP_enz_TPP-bd_dom"/>
</dbReference>
<dbReference type="FunFam" id="3.40.50.970:FF:000007">
    <property type="entry name" value="Acetolactate synthase"/>
    <property type="match status" value="1"/>
</dbReference>
<comment type="pathway">
    <text evidence="1 14">Amino-acid biosynthesis; L-isoleucine biosynthesis; L-isoleucine from 2-oxobutanoate: step 1/4.</text>
</comment>
<keyword evidence="12 14" id="KW-0100">Branched-chain amino acid biosynthesis</keyword>
<evidence type="ECO:0000256" key="3">
    <source>
        <dbReference type="ARBA" id="ARBA00007812"/>
    </source>
</evidence>
<comment type="catalytic activity">
    <reaction evidence="13 14">
        <text>2 pyruvate + H(+) = (2S)-2-acetolactate + CO2</text>
        <dbReference type="Rhea" id="RHEA:25249"/>
        <dbReference type="ChEBI" id="CHEBI:15361"/>
        <dbReference type="ChEBI" id="CHEBI:15378"/>
        <dbReference type="ChEBI" id="CHEBI:16526"/>
        <dbReference type="ChEBI" id="CHEBI:58476"/>
        <dbReference type="EC" id="2.2.1.6"/>
    </reaction>
</comment>
<dbReference type="InterPro" id="IPR045229">
    <property type="entry name" value="TPP_enz"/>
</dbReference>
<keyword evidence="6" id="KW-0285">Flavoprotein</keyword>
<comment type="cofactor">
    <cofactor evidence="14">
        <name>Mg(2+)</name>
        <dbReference type="ChEBI" id="CHEBI:18420"/>
    </cofactor>
    <text evidence="14">Binds 1 Mg(2+) ion per subunit.</text>
</comment>
<evidence type="ECO:0000256" key="13">
    <source>
        <dbReference type="ARBA" id="ARBA00048670"/>
    </source>
</evidence>
<dbReference type="Gene3D" id="3.40.50.970">
    <property type="match status" value="2"/>
</dbReference>
<evidence type="ECO:0000256" key="2">
    <source>
        <dbReference type="ARBA" id="ARBA00005025"/>
    </source>
</evidence>
<comment type="caution">
    <text evidence="18">The sequence shown here is derived from an EMBL/GenBank/DDBJ whole genome shotgun (WGS) entry which is preliminary data.</text>
</comment>
<name>A0A2A7MHG6_9CLOT</name>
<dbReference type="EC" id="2.2.1.6" evidence="4 14"/>
<keyword evidence="5 14" id="KW-0028">Amino-acid biosynthesis</keyword>
<accession>A0A2A7MHG6</accession>
<keyword evidence="11 14" id="KW-0786">Thiamine pyrophosphate</keyword>
<sequence length="579" mass="63299">MKYSGAEILIKLLENQGVKYIAGIPGGFNLPIYDALYESKKIKHILARHEQGAGFIAQGISRTTNKPGVCFATSGPGTTNLLTAIADAKLDSIPLIAITGQVSLSAIGTDAFQEVDAYGLTIPITKHNFLVRDPYDLLTIIPEAFKIASEGRPGPVLIDIPKNIQTSIIECDEYFLSNSSKQENTIDSIISNDTKNTSHIKEKIKTSLKKSTLLCIAELINDSRRPIIYAGGGIINGDSSKELYALAKKNNIPVSLSLMALGAIPHDDTLNLGMLGMHGAPYTNYLLNEADLILALGTRFDDRATGDINTFCPNAQIIHIDIDPSEINKIKNSNLSMVANVKDFLIEILPYIDERKRKHWTQRIACFREKYPLPSYGQQLHPANIIPFIGSKVDSSTIVTTDVGEHQMWVAQRYPFNTPKTLLTSGGLGTMGFGLPVAIGAALANKNTPVICFSGDGSILMNIQELATLADFNLNVKVIILSNHHLGLVRQQQELFFSGHYIASKFISNPNFKIIAEGFGISSIDFSFEENPLEKLEEVLNIPGPYLINIPIGECEKILPMVAPGKSNIEMIGSEEFND</sequence>
<evidence type="ECO:0000256" key="11">
    <source>
        <dbReference type="ARBA" id="ARBA00023052"/>
    </source>
</evidence>
<dbReference type="GO" id="GO:0003984">
    <property type="term" value="F:acetolactate synthase activity"/>
    <property type="evidence" value="ECO:0007669"/>
    <property type="project" value="UniProtKB-EC"/>
</dbReference>
<dbReference type="PANTHER" id="PTHR18968">
    <property type="entry name" value="THIAMINE PYROPHOSPHATE ENZYMES"/>
    <property type="match status" value="1"/>
</dbReference>
<dbReference type="GO" id="GO:0000287">
    <property type="term" value="F:magnesium ion binding"/>
    <property type="evidence" value="ECO:0007669"/>
    <property type="project" value="UniProtKB-UniRule"/>
</dbReference>
<evidence type="ECO:0000313" key="18">
    <source>
        <dbReference type="EMBL" id="PEG30893.1"/>
    </source>
</evidence>
<dbReference type="InterPro" id="IPR029035">
    <property type="entry name" value="DHS-like_NAD/FAD-binding_dom"/>
</dbReference>
<dbReference type="FunFam" id="3.40.50.1220:FF:000008">
    <property type="entry name" value="Acetolactate synthase"/>
    <property type="match status" value="1"/>
</dbReference>
<dbReference type="GO" id="GO:0050660">
    <property type="term" value="F:flavin adenine dinucleotide binding"/>
    <property type="evidence" value="ECO:0007669"/>
    <property type="project" value="InterPro"/>
</dbReference>
<dbReference type="UniPathway" id="UPA00047">
    <property type="reaction ID" value="UER00055"/>
</dbReference>
<organism evidence="18 19">
    <name type="scientific">Clostridium neonatale</name>
    <dbReference type="NCBI Taxonomy" id="137838"/>
    <lineage>
        <taxon>Bacteria</taxon>
        <taxon>Bacillati</taxon>
        <taxon>Bacillota</taxon>
        <taxon>Clostridia</taxon>
        <taxon>Eubacteriales</taxon>
        <taxon>Clostridiaceae</taxon>
        <taxon>Clostridium</taxon>
    </lineage>
</organism>
<keyword evidence="9" id="KW-0274">FAD</keyword>
<evidence type="ECO:0000256" key="1">
    <source>
        <dbReference type="ARBA" id="ARBA00004974"/>
    </source>
</evidence>
<dbReference type="STRING" id="137838.GCA_001458595_02263"/>
<feature type="domain" description="Thiamine pyrophosphate enzyme N-terminal TPP-binding" evidence="17">
    <location>
        <begin position="5"/>
        <end position="118"/>
    </location>
</feature>
<keyword evidence="10 14" id="KW-0460">Magnesium</keyword>
<evidence type="ECO:0000256" key="14">
    <source>
        <dbReference type="RuleBase" id="RU003591"/>
    </source>
</evidence>
<evidence type="ECO:0000256" key="8">
    <source>
        <dbReference type="ARBA" id="ARBA00022723"/>
    </source>
</evidence>
<keyword evidence="19" id="KW-1185">Reference proteome</keyword>
<dbReference type="Proteomes" id="UP000220840">
    <property type="component" value="Unassembled WGS sequence"/>
</dbReference>
<dbReference type="UniPathway" id="UPA00049">
    <property type="reaction ID" value="UER00059"/>
</dbReference>
<dbReference type="InterPro" id="IPR011766">
    <property type="entry name" value="TPP_enzyme_TPP-bd"/>
</dbReference>
<evidence type="ECO:0000256" key="7">
    <source>
        <dbReference type="ARBA" id="ARBA00022679"/>
    </source>
</evidence>
<evidence type="ECO:0000313" key="19">
    <source>
        <dbReference type="Proteomes" id="UP000220840"/>
    </source>
</evidence>
<dbReference type="Gene3D" id="3.40.50.1220">
    <property type="entry name" value="TPP-binding domain"/>
    <property type="match status" value="1"/>
</dbReference>
<reference evidence="18 19" key="1">
    <citation type="submission" date="2017-10" db="EMBL/GenBank/DDBJ databases">
        <title>Effective Description of Clostridium neonatale sp. nov. linked to necrotizing enterocolitis in neonates and a clarification of species assignable to the genus Clostridium (Prazmowski 1880) emend. Lawson and Rainey 2016.</title>
        <authorList>
            <person name="Bernard K."/>
            <person name="Burdz T."/>
            <person name="Wiebe D."/>
            <person name="Balcewich B."/>
            <person name="Alfa M."/>
            <person name="Bernier A.-M."/>
        </authorList>
    </citation>
    <scope>NUCLEOTIDE SEQUENCE [LARGE SCALE GENOMIC DNA]</scope>
    <source>
        <strain evidence="18 19">LCDC99A005</strain>
    </source>
</reference>
<keyword evidence="7 14" id="KW-0808">Transferase</keyword>
<dbReference type="GO" id="GO:0009099">
    <property type="term" value="P:L-valine biosynthetic process"/>
    <property type="evidence" value="ECO:0007669"/>
    <property type="project" value="UniProtKB-UniPathway"/>
</dbReference>
<dbReference type="InterPro" id="IPR012000">
    <property type="entry name" value="Thiamin_PyroP_enz_cen_dom"/>
</dbReference>
<dbReference type="SUPFAM" id="SSF52518">
    <property type="entry name" value="Thiamin diphosphate-binding fold (THDP-binding)"/>
    <property type="match status" value="2"/>
</dbReference>
<dbReference type="InterPro" id="IPR039368">
    <property type="entry name" value="AHAS_TPP"/>
</dbReference>
<proteinExistence type="inferred from homology"/>
<evidence type="ECO:0000259" key="15">
    <source>
        <dbReference type="Pfam" id="PF00205"/>
    </source>
</evidence>
<dbReference type="InterPro" id="IPR029061">
    <property type="entry name" value="THDP-binding"/>
</dbReference>
<comment type="cofactor">
    <cofactor evidence="14">
        <name>thiamine diphosphate</name>
        <dbReference type="ChEBI" id="CHEBI:58937"/>
    </cofactor>
    <text evidence="14">Binds 1 thiamine pyrophosphate per subunit.</text>
</comment>
<evidence type="ECO:0000259" key="17">
    <source>
        <dbReference type="Pfam" id="PF02776"/>
    </source>
</evidence>
<dbReference type="EMBL" id="PDCJ01000001">
    <property type="protein sequence ID" value="PEG30893.1"/>
    <property type="molecule type" value="Genomic_DNA"/>
</dbReference>
<evidence type="ECO:0000256" key="6">
    <source>
        <dbReference type="ARBA" id="ARBA00022630"/>
    </source>
</evidence>
<dbReference type="GO" id="GO:0030976">
    <property type="term" value="F:thiamine pyrophosphate binding"/>
    <property type="evidence" value="ECO:0007669"/>
    <property type="project" value="UniProtKB-UniRule"/>
</dbReference>
<dbReference type="CDD" id="cd07035">
    <property type="entry name" value="TPP_PYR_POX_like"/>
    <property type="match status" value="1"/>
</dbReference>
<gene>
    <name evidence="18" type="primary">ilvB</name>
    <name evidence="18" type="ORF">CQ394_03995</name>
</gene>
<evidence type="ECO:0000259" key="16">
    <source>
        <dbReference type="Pfam" id="PF02775"/>
    </source>
</evidence>
<dbReference type="CDD" id="cd02015">
    <property type="entry name" value="TPP_AHAS"/>
    <property type="match status" value="1"/>
</dbReference>